<protein>
    <submittedName>
        <fullName evidence="1">Uncharacterized protein</fullName>
    </submittedName>
</protein>
<dbReference type="EMBL" id="MU117985">
    <property type="protein sequence ID" value="KAF9650444.1"/>
    <property type="molecule type" value="Genomic_DNA"/>
</dbReference>
<evidence type="ECO:0000313" key="1">
    <source>
        <dbReference type="EMBL" id="KAF9650444.1"/>
    </source>
</evidence>
<proteinExistence type="predicted"/>
<accession>A0ACB6ZLL4</accession>
<evidence type="ECO:0000313" key="2">
    <source>
        <dbReference type="Proteomes" id="UP000886501"/>
    </source>
</evidence>
<dbReference type="Proteomes" id="UP000886501">
    <property type="component" value="Unassembled WGS sequence"/>
</dbReference>
<organism evidence="1 2">
    <name type="scientific">Thelephora ganbajun</name>
    <name type="common">Ganba fungus</name>
    <dbReference type="NCBI Taxonomy" id="370292"/>
    <lineage>
        <taxon>Eukaryota</taxon>
        <taxon>Fungi</taxon>
        <taxon>Dikarya</taxon>
        <taxon>Basidiomycota</taxon>
        <taxon>Agaricomycotina</taxon>
        <taxon>Agaricomycetes</taxon>
        <taxon>Thelephorales</taxon>
        <taxon>Thelephoraceae</taxon>
        <taxon>Thelephora</taxon>
    </lineage>
</organism>
<reference evidence="1" key="1">
    <citation type="submission" date="2019-10" db="EMBL/GenBank/DDBJ databases">
        <authorList>
            <consortium name="DOE Joint Genome Institute"/>
            <person name="Kuo A."/>
            <person name="Miyauchi S."/>
            <person name="Kiss E."/>
            <person name="Drula E."/>
            <person name="Kohler A."/>
            <person name="Sanchez-Garcia M."/>
            <person name="Andreopoulos B."/>
            <person name="Barry K.W."/>
            <person name="Bonito G."/>
            <person name="Buee M."/>
            <person name="Carver A."/>
            <person name="Chen C."/>
            <person name="Cichocki N."/>
            <person name="Clum A."/>
            <person name="Culley D."/>
            <person name="Crous P.W."/>
            <person name="Fauchery L."/>
            <person name="Girlanda M."/>
            <person name="Hayes R."/>
            <person name="Keri Z."/>
            <person name="Labutti K."/>
            <person name="Lipzen A."/>
            <person name="Lombard V."/>
            <person name="Magnuson J."/>
            <person name="Maillard F."/>
            <person name="Morin E."/>
            <person name="Murat C."/>
            <person name="Nolan M."/>
            <person name="Ohm R."/>
            <person name="Pangilinan J."/>
            <person name="Pereira M."/>
            <person name="Perotto S."/>
            <person name="Peter M."/>
            <person name="Riley R."/>
            <person name="Sitrit Y."/>
            <person name="Stielow B."/>
            <person name="Szollosi G."/>
            <person name="Zifcakova L."/>
            <person name="Stursova M."/>
            <person name="Spatafora J.W."/>
            <person name="Tedersoo L."/>
            <person name="Vaario L.-M."/>
            <person name="Yamada A."/>
            <person name="Yan M."/>
            <person name="Wang P."/>
            <person name="Xu J."/>
            <person name="Bruns T."/>
            <person name="Baldrian P."/>
            <person name="Vilgalys R."/>
            <person name="Henrissat B."/>
            <person name="Grigoriev I.V."/>
            <person name="Hibbett D."/>
            <person name="Nagy L.G."/>
            <person name="Martin F.M."/>
        </authorList>
    </citation>
    <scope>NUCLEOTIDE SEQUENCE</scope>
    <source>
        <strain evidence="1">P2</strain>
    </source>
</reference>
<reference evidence="1" key="2">
    <citation type="journal article" date="2020" name="Nat. Commun.">
        <title>Large-scale genome sequencing of mycorrhizal fungi provides insights into the early evolution of symbiotic traits.</title>
        <authorList>
            <person name="Miyauchi S."/>
            <person name="Kiss E."/>
            <person name="Kuo A."/>
            <person name="Drula E."/>
            <person name="Kohler A."/>
            <person name="Sanchez-Garcia M."/>
            <person name="Morin E."/>
            <person name="Andreopoulos B."/>
            <person name="Barry K.W."/>
            <person name="Bonito G."/>
            <person name="Buee M."/>
            <person name="Carver A."/>
            <person name="Chen C."/>
            <person name="Cichocki N."/>
            <person name="Clum A."/>
            <person name="Culley D."/>
            <person name="Crous P.W."/>
            <person name="Fauchery L."/>
            <person name="Girlanda M."/>
            <person name="Hayes R.D."/>
            <person name="Keri Z."/>
            <person name="LaButti K."/>
            <person name="Lipzen A."/>
            <person name="Lombard V."/>
            <person name="Magnuson J."/>
            <person name="Maillard F."/>
            <person name="Murat C."/>
            <person name="Nolan M."/>
            <person name="Ohm R.A."/>
            <person name="Pangilinan J."/>
            <person name="Pereira M.F."/>
            <person name="Perotto S."/>
            <person name="Peter M."/>
            <person name="Pfister S."/>
            <person name="Riley R."/>
            <person name="Sitrit Y."/>
            <person name="Stielow J.B."/>
            <person name="Szollosi G."/>
            <person name="Zifcakova L."/>
            <person name="Stursova M."/>
            <person name="Spatafora J.W."/>
            <person name="Tedersoo L."/>
            <person name="Vaario L.M."/>
            <person name="Yamada A."/>
            <person name="Yan M."/>
            <person name="Wang P."/>
            <person name="Xu J."/>
            <person name="Bruns T."/>
            <person name="Baldrian P."/>
            <person name="Vilgalys R."/>
            <person name="Dunand C."/>
            <person name="Henrissat B."/>
            <person name="Grigoriev I.V."/>
            <person name="Hibbett D."/>
            <person name="Nagy L.G."/>
            <person name="Martin F.M."/>
        </authorList>
    </citation>
    <scope>NUCLEOTIDE SEQUENCE</scope>
    <source>
        <strain evidence="1">P2</strain>
    </source>
</reference>
<name>A0ACB6ZLL4_THEGA</name>
<gene>
    <name evidence="1" type="ORF">BDM02DRAFT_1436731</name>
</gene>
<sequence length="592" mass="66688">MSIPADLEFTDLSDLTELSSDDETASLITRGSKGKQPSKDPFILKNTLRPPRSVSYTTKWLHDQLTLQHIDLDPEYQRDVVWPEAKQMGLIDSVLHNFYIPPIIFCVRSEEDGTEKRTCIDGKQRLTSIHRFFLGLICFKDSFTNQKLWYKQMKGKTARKLLPEKYRTLFENKMIVCIEYEGLRDDQEREMFQRVQMGMALTPAERLQAINGPFPDIIREARRLMVDNEQFAKAFRIETARARDFQSIASVAFLIAKAPSQIMPTVASLEKWLNTEAVVDNKTKEDILESFTKFISLVLNPKLSEPIKRGRLSPAEFITICYFMSLIRKSCADEEISRAVGDLRDDVRRKHDDIRTNNKVFKTMFAFVNNFRNSLMGKTTTGQRAKRKRDGAEDIGLGRKLPPHIGIPQTARRIKPVPSSTLSSQQISQTKIATPAITPTPSASSRSSVIPQRPTLPQKSSTSGPPLVNITSNTHLDPLAVVEAAKLQAGQYNRSSVIPSLANTQSNLNLTRNPSASQPAPPPPPLNRPPYQPPPPPHGHNPTQPPPPPHAHNHNQYPPHPGYPGIIRQSPQLPPPTPTRDPRRPQQGGSWR</sequence>
<comment type="caution">
    <text evidence="1">The sequence shown here is derived from an EMBL/GenBank/DDBJ whole genome shotgun (WGS) entry which is preliminary data.</text>
</comment>
<keyword evidence="2" id="KW-1185">Reference proteome</keyword>